<dbReference type="EMBL" id="CP016428">
    <property type="protein sequence ID" value="ANW01006.1"/>
    <property type="molecule type" value="Genomic_DNA"/>
</dbReference>
<name>A0A1B1UE97_9BRAD</name>
<protein>
    <submittedName>
        <fullName evidence="1">Uncharacterized protein</fullName>
    </submittedName>
</protein>
<sequence length="61" mass="6607">MEMLQMLEEKLKEAIVAELKRQAANNPQSLRIEDSEDLVVKGKIDLDDLAMVIAGAVAGGP</sequence>
<proteinExistence type="predicted"/>
<gene>
    <name evidence="1" type="ORF">LMTR13_13305</name>
</gene>
<keyword evidence="2" id="KW-1185">Reference proteome</keyword>
<evidence type="ECO:0000313" key="2">
    <source>
        <dbReference type="Proteomes" id="UP000092839"/>
    </source>
</evidence>
<evidence type="ECO:0000313" key="1">
    <source>
        <dbReference type="EMBL" id="ANW01006.1"/>
    </source>
</evidence>
<dbReference type="KEGG" id="bic:LMTR13_13305"/>
<organism evidence="1 2">
    <name type="scientific">Bradyrhizobium icense</name>
    <dbReference type="NCBI Taxonomy" id="1274631"/>
    <lineage>
        <taxon>Bacteria</taxon>
        <taxon>Pseudomonadati</taxon>
        <taxon>Pseudomonadota</taxon>
        <taxon>Alphaproteobacteria</taxon>
        <taxon>Hyphomicrobiales</taxon>
        <taxon>Nitrobacteraceae</taxon>
        <taxon>Bradyrhizobium</taxon>
    </lineage>
</organism>
<accession>A0A1B1UE97</accession>
<reference evidence="1 2" key="1">
    <citation type="submission" date="2016-07" db="EMBL/GenBank/DDBJ databases">
        <title>Complete genome sequence of Bradyrhizobium icense LMTR 13T, a potential inoculant strain isolated from lima bean (Phaseolus lunatus) in Peru.</title>
        <authorList>
            <person name="Ormeno-Orrillo E."/>
            <person name="Duran D."/>
            <person name="Rogel M.A."/>
            <person name="Rey L."/>
            <person name="Imperial J."/>
            <person name="Ruiz-Argueso T."/>
            <person name="Martinez-Romero E."/>
        </authorList>
    </citation>
    <scope>NUCLEOTIDE SEQUENCE [LARGE SCALE GENOMIC DNA]</scope>
    <source>
        <strain evidence="1 2">LMTR 13</strain>
    </source>
</reference>
<dbReference type="AlphaFoldDB" id="A0A1B1UE97"/>
<dbReference type="STRING" id="1274631.LMTR13_13305"/>
<dbReference type="Proteomes" id="UP000092839">
    <property type="component" value="Chromosome"/>
</dbReference>